<sequence>MQETFPSNLAHNLYSEERRTNSFHEKRMVTFIDKFWWLSRPLRVFSEMHFRVSYMRERNECGFFYRFHPVFWAWAPQRKLLGHRPPSRFVLCRRGWEIRAQNANHPLIENCIECRGHVYKVKRERDCGKRSPLNRRCRRYRNLKNNSI</sequence>
<accession>A0A4Y2PID7</accession>
<keyword evidence="2" id="KW-1185">Reference proteome</keyword>
<protein>
    <submittedName>
        <fullName evidence="1">Uncharacterized protein</fullName>
    </submittedName>
</protein>
<organism evidence="1 2">
    <name type="scientific">Araneus ventricosus</name>
    <name type="common">Orbweaver spider</name>
    <name type="synonym">Epeira ventricosa</name>
    <dbReference type="NCBI Taxonomy" id="182803"/>
    <lineage>
        <taxon>Eukaryota</taxon>
        <taxon>Metazoa</taxon>
        <taxon>Ecdysozoa</taxon>
        <taxon>Arthropoda</taxon>
        <taxon>Chelicerata</taxon>
        <taxon>Arachnida</taxon>
        <taxon>Araneae</taxon>
        <taxon>Araneomorphae</taxon>
        <taxon>Entelegynae</taxon>
        <taxon>Araneoidea</taxon>
        <taxon>Araneidae</taxon>
        <taxon>Araneus</taxon>
    </lineage>
</organism>
<dbReference type="AlphaFoldDB" id="A0A4Y2PID7"/>
<reference evidence="1 2" key="1">
    <citation type="journal article" date="2019" name="Sci. Rep.">
        <title>Orb-weaving spider Araneus ventricosus genome elucidates the spidroin gene catalogue.</title>
        <authorList>
            <person name="Kono N."/>
            <person name="Nakamura H."/>
            <person name="Ohtoshi R."/>
            <person name="Moran D.A.P."/>
            <person name="Shinohara A."/>
            <person name="Yoshida Y."/>
            <person name="Fujiwara M."/>
            <person name="Mori M."/>
            <person name="Tomita M."/>
            <person name="Arakawa K."/>
        </authorList>
    </citation>
    <scope>NUCLEOTIDE SEQUENCE [LARGE SCALE GENOMIC DNA]</scope>
</reference>
<comment type="caution">
    <text evidence="1">The sequence shown here is derived from an EMBL/GenBank/DDBJ whole genome shotgun (WGS) entry which is preliminary data.</text>
</comment>
<name>A0A4Y2PID7_ARAVE</name>
<dbReference type="Proteomes" id="UP000499080">
    <property type="component" value="Unassembled WGS sequence"/>
</dbReference>
<proteinExistence type="predicted"/>
<evidence type="ECO:0000313" key="1">
    <source>
        <dbReference type="EMBL" id="GBN49806.1"/>
    </source>
</evidence>
<dbReference type="EMBL" id="BGPR01011138">
    <property type="protein sequence ID" value="GBN49806.1"/>
    <property type="molecule type" value="Genomic_DNA"/>
</dbReference>
<evidence type="ECO:0000313" key="2">
    <source>
        <dbReference type="Proteomes" id="UP000499080"/>
    </source>
</evidence>
<gene>
    <name evidence="1" type="ORF">AVEN_272287_1</name>
</gene>